<dbReference type="GO" id="GO:0010468">
    <property type="term" value="P:regulation of gene expression"/>
    <property type="evidence" value="ECO:0007669"/>
    <property type="project" value="InterPro"/>
</dbReference>
<dbReference type="EMBL" id="KN840528">
    <property type="protein sequence ID" value="KIP06014.1"/>
    <property type="molecule type" value="Genomic_DNA"/>
</dbReference>
<feature type="region of interest" description="Disordered" evidence="1">
    <location>
        <begin position="246"/>
        <end position="270"/>
    </location>
</feature>
<feature type="region of interest" description="Disordered" evidence="1">
    <location>
        <begin position="301"/>
        <end position="406"/>
    </location>
</feature>
<dbReference type="HOGENOM" id="CLU_019899_1_0_1"/>
<evidence type="ECO:0000256" key="1">
    <source>
        <dbReference type="SAM" id="MobiDB-lite"/>
    </source>
</evidence>
<dbReference type="STRING" id="745531.A0A0C3NLT8"/>
<accession>A0A0C3NLT8</accession>
<dbReference type="InterPro" id="IPR021139">
    <property type="entry name" value="NYN"/>
</dbReference>
<keyword evidence="4" id="KW-1185">Reference proteome</keyword>
<evidence type="ECO:0000259" key="2">
    <source>
        <dbReference type="Pfam" id="PF01936"/>
    </source>
</evidence>
<dbReference type="Gene3D" id="3.40.50.1010">
    <property type="entry name" value="5'-nuclease"/>
    <property type="match status" value="1"/>
</dbReference>
<dbReference type="InterPro" id="IPR024768">
    <property type="entry name" value="Marf1"/>
</dbReference>
<dbReference type="PANTHER" id="PTHR14379">
    <property type="entry name" value="LIMKAIN B LKAP"/>
    <property type="match status" value="1"/>
</dbReference>
<gene>
    <name evidence="3" type="ORF">PHLGIDRAFT_24802</name>
</gene>
<dbReference type="CDD" id="cd10910">
    <property type="entry name" value="PIN_limkain_b1_N_like"/>
    <property type="match status" value="1"/>
</dbReference>
<proteinExistence type="predicted"/>
<sequence length="541" mass="58758">MSSEPESVAIFWDYENCEIPGVADSYLVTNGIRRIAHEYGNVKVFKAYSESYEVVSPRTTVLRSDLQACGVTMVDCPHNGRKDVADKMIMVDILAHAIDCPPPSTVLLISGDRDFSYAVSTMRLRGYRVVLLAPGAAHSSLRSQASVVYEWPRSVLQADMPAPTPPPKSRTPAAYATRPSAPIPIERATPSMIHIGSSPHSTLFQPNNTANPGDNASSSLLEHSRSSSCPNPGFALPTINPSGVYGKPNNVPMASHSRSQSLSPLVPTHRLSPGWRSSRLAATAPPFQPYSASTVRATMPPYGMTDTNGDQPPLPVVMDQESDPRSTLDGDLSGDATDRRPVPSTPAGTEVSLDDEGGTPATFDMELTHDAHDRRSATSSTPITPLDDAIGFAPGTKPAEEGEEEDELRWVQVHPDVVVPTVAMTRLRKPPQKFKLLVRVLERERLTGNTRVNFSQLGALLRQEHPAVYQRAGCAQLKDYVALAEDEGVVIIGKHIGEPHWDNGNKWAALHPQYHGKIPEPQPAQQPYPPPPPMQPSFANI</sequence>
<dbReference type="OrthoDB" id="549353at2759"/>
<feature type="compositionally biased region" description="Pro residues" evidence="1">
    <location>
        <begin position="520"/>
        <end position="535"/>
    </location>
</feature>
<feature type="domain" description="NYN" evidence="2">
    <location>
        <begin position="8"/>
        <end position="147"/>
    </location>
</feature>
<evidence type="ECO:0000313" key="4">
    <source>
        <dbReference type="Proteomes" id="UP000053257"/>
    </source>
</evidence>
<dbReference type="PANTHER" id="PTHR14379:SF3">
    <property type="entry name" value="MEIOSIS REGULATOR AND MRNA STABILITY FACTOR 1"/>
    <property type="match status" value="1"/>
</dbReference>
<dbReference type="GO" id="GO:0005777">
    <property type="term" value="C:peroxisome"/>
    <property type="evidence" value="ECO:0007669"/>
    <property type="project" value="InterPro"/>
</dbReference>
<dbReference type="GO" id="GO:1905762">
    <property type="term" value="F:CCR4-NOT complex binding"/>
    <property type="evidence" value="ECO:0007669"/>
    <property type="project" value="TreeGrafter"/>
</dbReference>
<feature type="region of interest" description="Disordered" evidence="1">
    <location>
        <begin position="515"/>
        <end position="541"/>
    </location>
</feature>
<dbReference type="AlphaFoldDB" id="A0A0C3NLT8"/>
<reference evidence="3 4" key="1">
    <citation type="journal article" date="2014" name="PLoS Genet.">
        <title>Analysis of the Phlebiopsis gigantea genome, transcriptome and secretome provides insight into its pioneer colonization strategies of wood.</title>
        <authorList>
            <person name="Hori C."/>
            <person name="Ishida T."/>
            <person name="Igarashi K."/>
            <person name="Samejima M."/>
            <person name="Suzuki H."/>
            <person name="Master E."/>
            <person name="Ferreira P."/>
            <person name="Ruiz-Duenas F.J."/>
            <person name="Held B."/>
            <person name="Canessa P."/>
            <person name="Larrondo L.F."/>
            <person name="Schmoll M."/>
            <person name="Druzhinina I.S."/>
            <person name="Kubicek C.P."/>
            <person name="Gaskell J.A."/>
            <person name="Kersten P."/>
            <person name="St John F."/>
            <person name="Glasner J."/>
            <person name="Sabat G."/>
            <person name="Splinter BonDurant S."/>
            <person name="Syed K."/>
            <person name="Yadav J."/>
            <person name="Mgbeahuruike A.C."/>
            <person name="Kovalchuk A."/>
            <person name="Asiegbu F.O."/>
            <person name="Lackner G."/>
            <person name="Hoffmeister D."/>
            <person name="Rencoret J."/>
            <person name="Gutierrez A."/>
            <person name="Sun H."/>
            <person name="Lindquist E."/>
            <person name="Barry K."/>
            <person name="Riley R."/>
            <person name="Grigoriev I.V."/>
            <person name="Henrissat B."/>
            <person name="Kues U."/>
            <person name="Berka R.M."/>
            <person name="Martinez A.T."/>
            <person name="Covert S.F."/>
            <person name="Blanchette R.A."/>
            <person name="Cullen D."/>
        </authorList>
    </citation>
    <scope>NUCLEOTIDE SEQUENCE [LARGE SCALE GENOMIC DNA]</scope>
    <source>
        <strain evidence="3 4">11061_1 CR5-6</strain>
    </source>
</reference>
<dbReference type="Pfam" id="PF01936">
    <property type="entry name" value="NYN"/>
    <property type="match status" value="1"/>
</dbReference>
<feature type="compositionally biased region" description="Polar residues" evidence="1">
    <location>
        <begin position="198"/>
        <end position="216"/>
    </location>
</feature>
<feature type="region of interest" description="Disordered" evidence="1">
    <location>
        <begin position="197"/>
        <end position="229"/>
    </location>
</feature>
<evidence type="ECO:0000313" key="3">
    <source>
        <dbReference type="EMBL" id="KIP06014.1"/>
    </source>
</evidence>
<feature type="compositionally biased region" description="Basic and acidic residues" evidence="1">
    <location>
        <begin position="366"/>
        <end position="376"/>
    </location>
</feature>
<dbReference type="Proteomes" id="UP000053257">
    <property type="component" value="Unassembled WGS sequence"/>
</dbReference>
<organism evidence="3 4">
    <name type="scientific">Phlebiopsis gigantea (strain 11061_1 CR5-6)</name>
    <name type="common">White-rot fungus</name>
    <name type="synonym">Peniophora gigantea</name>
    <dbReference type="NCBI Taxonomy" id="745531"/>
    <lineage>
        <taxon>Eukaryota</taxon>
        <taxon>Fungi</taxon>
        <taxon>Dikarya</taxon>
        <taxon>Basidiomycota</taxon>
        <taxon>Agaricomycotina</taxon>
        <taxon>Agaricomycetes</taxon>
        <taxon>Polyporales</taxon>
        <taxon>Phanerochaetaceae</taxon>
        <taxon>Phlebiopsis</taxon>
    </lineage>
</organism>
<dbReference type="GO" id="GO:0004540">
    <property type="term" value="F:RNA nuclease activity"/>
    <property type="evidence" value="ECO:0007669"/>
    <property type="project" value="InterPro"/>
</dbReference>
<protein>
    <recommendedName>
        <fullName evidence="2">NYN domain-containing protein</fullName>
    </recommendedName>
</protein>
<name>A0A0C3NLT8_PHLG1</name>